<dbReference type="OrthoDB" id="6433966at2"/>
<organism evidence="2 3">
    <name type="scientific">Solemya pervernicosa gill symbiont</name>
    <dbReference type="NCBI Taxonomy" id="642797"/>
    <lineage>
        <taxon>Bacteria</taxon>
        <taxon>Pseudomonadati</taxon>
        <taxon>Pseudomonadota</taxon>
        <taxon>Gammaproteobacteria</taxon>
        <taxon>sulfur-oxidizing symbionts</taxon>
    </lineage>
</organism>
<dbReference type="InterPro" id="IPR025991">
    <property type="entry name" value="Chemoreceptor_zinc-bind_dom"/>
</dbReference>
<evidence type="ECO:0000259" key="1">
    <source>
        <dbReference type="Pfam" id="PF13682"/>
    </source>
</evidence>
<gene>
    <name evidence="2" type="ORF">BOW53_08170</name>
</gene>
<reference evidence="2 3" key="1">
    <citation type="submission" date="2016-11" db="EMBL/GenBank/DDBJ databases">
        <title>Mixed transmission modes and dynamic genome evolution in an obligate animal-bacterial symbiosis.</title>
        <authorList>
            <person name="Russell S.L."/>
            <person name="Corbett-Detig R.B."/>
            <person name="Cavanaugh C.M."/>
        </authorList>
    </citation>
    <scope>NUCLEOTIDE SEQUENCE [LARGE SCALE GENOMIC DNA]</scope>
    <source>
        <strain evidence="2">Sveles-Q1</strain>
    </source>
</reference>
<dbReference type="Proteomes" id="UP000191110">
    <property type="component" value="Unassembled WGS sequence"/>
</dbReference>
<dbReference type="Pfam" id="PF13682">
    <property type="entry name" value="CZB"/>
    <property type="match status" value="1"/>
</dbReference>
<comment type="caution">
    <text evidence="2">The sequence shown here is derived from an EMBL/GenBank/DDBJ whole genome shotgun (WGS) entry which is preliminary data.</text>
</comment>
<dbReference type="RefSeq" id="WP_078483598.1">
    <property type="nucleotide sequence ID" value="NZ_MPRL01000027.1"/>
</dbReference>
<evidence type="ECO:0000313" key="3">
    <source>
        <dbReference type="Proteomes" id="UP000191110"/>
    </source>
</evidence>
<dbReference type="AlphaFoldDB" id="A0A1T2L5E9"/>
<dbReference type="EMBL" id="MPRL01000027">
    <property type="protein sequence ID" value="OOZ40338.1"/>
    <property type="molecule type" value="Genomic_DNA"/>
</dbReference>
<accession>A0A1T2L5E9</accession>
<feature type="domain" description="Chemoreceptor zinc-binding" evidence="1">
    <location>
        <begin position="29"/>
        <end position="97"/>
    </location>
</feature>
<keyword evidence="3" id="KW-1185">Reference proteome</keyword>
<dbReference type="Gene3D" id="1.20.120.30">
    <property type="entry name" value="Aspartate receptor, ligand-binding domain"/>
    <property type="match status" value="1"/>
</dbReference>
<protein>
    <recommendedName>
        <fullName evidence="1">Chemoreceptor zinc-binding domain-containing protein</fullName>
    </recommendedName>
</protein>
<name>A0A1T2L5E9_9GAMM</name>
<sequence>MLNRGRGAGEGVACGESEQLNFLEAIEAHVRWKIRLEAYIAGTSEEQLNAEVICKDDQCVLGKWIYGPGGVKYGELHKFVDLKDTHTHFHTSAGNVVRLVDGGDVDGARELLCKGEYAKLSHRIKAKLARLSLQLDED</sequence>
<proteinExistence type="predicted"/>
<evidence type="ECO:0000313" key="2">
    <source>
        <dbReference type="EMBL" id="OOZ40338.1"/>
    </source>
</evidence>